<dbReference type="Proteomes" id="UP001652582">
    <property type="component" value="Chromosome Z"/>
</dbReference>
<evidence type="ECO:0000256" key="10">
    <source>
        <dbReference type="SAM" id="Coils"/>
    </source>
</evidence>
<protein>
    <recommendedName>
        <fullName evidence="9">Kinetochore protein SPC25</fullName>
    </recommendedName>
</protein>
<evidence type="ECO:0000313" key="12">
    <source>
        <dbReference type="Proteomes" id="UP001652582"/>
    </source>
</evidence>
<reference evidence="13" key="2">
    <citation type="submission" date="2025-08" db="UniProtKB">
        <authorList>
            <consortium name="RefSeq"/>
        </authorList>
    </citation>
    <scope>IDENTIFICATION</scope>
</reference>
<keyword evidence="9" id="KW-0995">Kinetochore</keyword>
<keyword evidence="3 9" id="KW-0158">Chromosome</keyword>
<evidence type="ECO:0000256" key="2">
    <source>
        <dbReference type="ARBA" id="ARBA00006379"/>
    </source>
</evidence>
<keyword evidence="5 9" id="KW-0498">Mitosis</keyword>
<comment type="function">
    <text evidence="9">Acts as a component of the essential kinetochore-associated NDC80 complex, which is required for chromosome segregation and spindle checkpoint activity.</text>
</comment>
<comment type="subunit">
    <text evidence="9">Component of the NDC80 complex.</text>
</comment>
<dbReference type="GeneID" id="112046329"/>
<evidence type="ECO:0000259" key="11">
    <source>
        <dbReference type="Pfam" id="PF08234"/>
    </source>
</evidence>
<proteinExistence type="inferred from homology"/>
<keyword evidence="9" id="KW-0539">Nucleus</keyword>
<keyword evidence="8 9" id="KW-0137">Centromere</keyword>
<feature type="domain" description="Chromosome segregation protein Spc25 C-terminal" evidence="11">
    <location>
        <begin position="128"/>
        <end position="189"/>
    </location>
</feature>
<evidence type="ECO:0000256" key="7">
    <source>
        <dbReference type="ARBA" id="ARBA00023306"/>
    </source>
</evidence>
<keyword evidence="12" id="KW-1185">Reference proteome</keyword>
<accession>A0ABM3M5E8</accession>
<keyword evidence="7 9" id="KW-0131">Cell cycle</keyword>
<keyword evidence="4 9" id="KW-0132">Cell division</keyword>
<evidence type="ECO:0000256" key="1">
    <source>
        <dbReference type="ARBA" id="ARBA00004584"/>
    </source>
</evidence>
<evidence type="ECO:0000256" key="3">
    <source>
        <dbReference type="ARBA" id="ARBA00022454"/>
    </source>
</evidence>
<evidence type="ECO:0000256" key="5">
    <source>
        <dbReference type="ARBA" id="ARBA00022776"/>
    </source>
</evidence>
<sequence length="217" mass="25712">MSESVRKAIEDIIKDSLEMEHFMNDEGPVDDERLDLYIEIIEALEEDFQSFSEWKHDPKEKIEAAMEKIQHINTELEKIKRDQKKLDQENAQKNNELLFSMKQNQNLDMYFSFGHMINKTQSVYVQFFTKEKKEDDSYSVKLEKIFKNESSYYVLESTNPTLKNLKQLKRMLERSNHLGNILCRIRASFYAHKFRNAPAPVGSLHHKLNCLKLNTTE</sequence>
<evidence type="ECO:0000256" key="4">
    <source>
        <dbReference type="ARBA" id="ARBA00022618"/>
    </source>
</evidence>
<reference evidence="13" key="1">
    <citation type="journal article" date="2017" name="BMC Genomics">
        <title>Wound healing, calcium signaling, and other novel pathways are associated with the formation of butterfly eyespots.</title>
        <authorList>
            <person name="Ozsu N."/>
            <person name="Monteiro A."/>
        </authorList>
    </citation>
    <scope>NUCLEOTIDE SEQUENCE</scope>
</reference>
<organism evidence="12 13">
    <name type="scientific">Bicyclus anynana</name>
    <name type="common">Squinting bush brown butterfly</name>
    <dbReference type="NCBI Taxonomy" id="110368"/>
    <lineage>
        <taxon>Eukaryota</taxon>
        <taxon>Metazoa</taxon>
        <taxon>Ecdysozoa</taxon>
        <taxon>Arthropoda</taxon>
        <taxon>Hexapoda</taxon>
        <taxon>Insecta</taxon>
        <taxon>Pterygota</taxon>
        <taxon>Neoptera</taxon>
        <taxon>Endopterygota</taxon>
        <taxon>Lepidoptera</taxon>
        <taxon>Glossata</taxon>
        <taxon>Ditrysia</taxon>
        <taxon>Papilionoidea</taxon>
        <taxon>Nymphalidae</taxon>
        <taxon>Satyrinae</taxon>
        <taxon>Satyrini</taxon>
        <taxon>Mycalesina</taxon>
        <taxon>Bicyclus</taxon>
    </lineage>
</organism>
<comment type="subcellular location">
    <subcellularLocation>
        <location evidence="1">Chromosome</location>
        <location evidence="1">Centromere</location>
    </subcellularLocation>
    <subcellularLocation>
        <location evidence="9">Nucleus</location>
    </subcellularLocation>
    <subcellularLocation>
        <location evidence="9">Chromosome</location>
        <location evidence="9">Centromere</location>
        <location evidence="9">Kinetochore</location>
    </subcellularLocation>
</comment>
<name>A0ABM3M5E8_BICAN</name>
<evidence type="ECO:0000256" key="6">
    <source>
        <dbReference type="ARBA" id="ARBA00023054"/>
    </source>
</evidence>
<dbReference type="RefSeq" id="XP_052746698.1">
    <property type="nucleotide sequence ID" value="XM_052890738.1"/>
</dbReference>
<dbReference type="InterPro" id="IPR013255">
    <property type="entry name" value="Spc25_C"/>
</dbReference>
<comment type="similarity">
    <text evidence="2 9">Belongs to the SPC25 family.</text>
</comment>
<feature type="coiled-coil region" evidence="10">
    <location>
        <begin position="59"/>
        <end position="96"/>
    </location>
</feature>
<evidence type="ECO:0000256" key="9">
    <source>
        <dbReference type="RuleBase" id="RU367150"/>
    </source>
</evidence>
<dbReference type="Pfam" id="PF08234">
    <property type="entry name" value="Spindle_Spc25"/>
    <property type="match status" value="1"/>
</dbReference>
<dbReference type="Gene3D" id="3.30.457.50">
    <property type="entry name" value="Chromosome segregation protein Spc25"/>
    <property type="match status" value="1"/>
</dbReference>
<evidence type="ECO:0000256" key="8">
    <source>
        <dbReference type="ARBA" id="ARBA00023328"/>
    </source>
</evidence>
<keyword evidence="6 10" id="KW-0175">Coiled coil</keyword>
<evidence type="ECO:0000313" key="13">
    <source>
        <dbReference type="RefSeq" id="XP_052746698.1"/>
    </source>
</evidence>
<gene>
    <name evidence="13" type="primary">LOC112046329</name>
</gene>